<feature type="domain" description="Response regulatory" evidence="7">
    <location>
        <begin position="596"/>
        <end position="750"/>
    </location>
</feature>
<feature type="compositionally biased region" description="Pro residues" evidence="5">
    <location>
        <begin position="526"/>
        <end position="537"/>
    </location>
</feature>
<feature type="compositionally biased region" description="Polar residues" evidence="5">
    <location>
        <begin position="499"/>
        <end position="508"/>
    </location>
</feature>
<sequence>MVESLDPFLLIPLVVVALSICLFLHPADTAQADTPYGIPLGMPSTSRSRPRIPLFRSLSSSTAKEKERDSDDRRGQDSPKPTQSPLGGLGFSLPTLSTLANLNLHRRGRSKSTTKRSSLDSRWKSGDPDLDRDSERDRRVGHVNHQHVPGAEIETGAEHHHDPLPNSNLKPPSSPSTSPILPESNTHVPTTSGSGTSNTAAASPSTLSSAQATPLPTPTPTTPTPPTTTPAFPTPSESASTPASSACADSNISSTTAIRHSTQLSTTTTDTIASSTPPPPPPPLLVVQRPSTPNVPVISQPGPDSHESLPAMFRKIWVKRPGASPTRVEVPEDDLIDSVRDVILRKYANSLGRSIDSPDITLKIVSREPANKNITTERTLGPEEPIGKTLDAYYPGGQTVEEALLIDVPSRRTPRASPRAGNHQISYYYPDQYRPPDDAREYFPPMPVHSPHLAHVQHQATLPHAMSVLTTGQLPPLPSPGSHGSRRHGNRPVYRRQHTSSPTIMHTVQPNGQVIETKSQLAGPAPSAPPLPTPPAQPNDHPSTLTPPNRVGSPHPGQKPKKKKNANVARSANGDPTLSSKPNPAMLLDNSVPPINVLLVEDNVINLKLLEAFMKRLKVRWKSAMNGKEAVTMWRTGGFHLVLMDIQLPVMNGLEATKEIRRLEAVNGIGVFGGSPIEDGLKIAPKTNGPVSEADALPDRNLFKSPVIIVALTASSLQSDRHEALAAGCNDFLTKPVNFVWMERKVTEWGCMQALIDYDGWRKWKQYAQEKAKEDPAKKAAEEKEEKAKAKAALKAFMARPPPAVKKDSTGSGAGSNSTSSATIERSATPTQNGSVKKSGGSGVEGSDKKPRSHKSSRSTASISTAAGNLESMAEEDEKAS</sequence>
<dbReference type="GO" id="GO:0000156">
    <property type="term" value="F:phosphorelay response regulator activity"/>
    <property type="evidence" value="ECO:0007669"/>
    <property type="project" value="UniProtKB-ARBA"/>
</dbReference>
<feature type="compositionally biased region" description="Pro residues" evidence="5">
    <location>
        <begin position="215"/>
        <end position="228"/>
    </location>
</feature>
<dbReference type="PANTHER" id="PTHR45339">
    <property type="entry name" value="HYBRID SIGNAL TRANSDUCTION HISTIDINE KINASE J"/>
    <property type="match status" value="1"/>
</dbReference>
<feature type="compositionally biased region" description="Low complexity" evidence="5">
    <location>
        <begin position="858"/>
        <end position="867"/>
    </location>
</feature>
<dbReference type="SMART" id="SM00448">
    <property type="entry name" value="REC"/>
    <property type="match status" value="1"/>
</dbReference>
<dbReference type="PROSITE" id="PS50110">
    <property type="entry name" value="RESPONSE_REGULATORY"/>
    <property type="match status" value="1"/>
</dbReference>
<feature type="compositionally biased region" description="Low complexity" evidence="5">
    <location>
        <begin position="164"/>
        <end position="214"/>
    </location>
</feature>
<gene>
    <name evidence="8" type="ORF">LTR84_000783</name>
</gene>
<dbReference type="PANTHER" id="PTHR45339:SF1">
    <property type="entry name" value="HYBRID SIGNAL TRANSDUCTION HISTIDINE KINASE J"/>
    <property type="match status" value="1"/>
</dbReference>
<feature type="chain" id="PRO_5043832899" description="Response regulatory domain-containing protein" evidence="6">
    <location>
        <begin position="33"/>
        <end position="881"/>
    </location>
</feature>
<protein>
    <recommendedName>
        <fullName evidence="7">Response regulatory domain-containing protein</fullName>
    </recommendedName>
</protein>
<feature type="compositionally biased region" description="Polar residues" evidence="5">
    <location>
        <begin position="568"/>
        <end position="582"/>
    </location>
</feature>
<dbReference type="Pfam" id="PF00072">
    <property type="entry name" value="Response_reg"/>
    <property type="match status" value="1"/>
</dbReference>
<feature type="compositionally biased region" description="Polar residues" evidence="5">
    <location>
        <begin position="250"/>
        <end position="260"/>
    </location>
</feature>
<feature type="region of interest" description="Disordered" evidence="5">
    <location>
        <begin position="796"/>
        <end position="881"/>
    </location>
</feature>
<dbReference type="FunFam" id="3.40.50.2300:FF:000146">
    <property type="entry name" value="Putative two-component response regulator SSK1p"/>
    <property type="match status" value="1"/>
</dbReference>
<evidence type="ECO:0000256" key="5">
    <source>
        <dbReference type="SAM" id="MobiDB-lite"/>
    </source>
</evidence>
<evidence type="ECO:0000256" key="3">
    <source>
        <dbReference type="ARBA" id="ARBA00093463"/>
    </source>
</evidence>
<feature type="region of interest" description="Disordered" evidence="5">
    <location>
        <begin position="156"/>
        <end position="284"/>
    </location>
</feature>
<reference evidence="8 9" key="1">
    <citation type="submission" date="2023-08" db="EMBL/GenBank/DDBJ databases">
        <title>Black Yeasts Isolated from many extreme environments.</title>
        <authorList>
            <person name="Coleine C."/>
            <person name="Stajich J.E."/>
            <person name="Selbmann L."/>
        </authorList>
    </citation>
    <scope>NUCLEOTIDE SEQUENCE [LARGE SCALE GENOMIC DNA]</scope>
    <source>
        <strain evidence="8 9">CCFEE 5792</strain>
    </source>
</reference>
<evidence type="ECO:0000313" key="8">
    <source>
        <dbReference type="EMBL" id="KAK5064949.1"/>
    </source>
</evidence>
<comment type="similarity">
    <text evidence="3">Belongs to the SSK1 family.</text>
</comment>
<feature type="compositionally biased region" description="Basic residues" evidence="5">
    <location>
        <begin position="484"/>
        <end position="498"/>
    </location>
</feature>
<proteinExistence type="inferred from homology"/>
<evidence type="ECO:0000259" key="7">
    <source>
        <dbReference type="PROSITE" id="PS50110"/>
    </source>
</evidence>
<feature type="compositionally biased region" description="Polar residues" evidence="5">
    <location>
        <begin position="824"/>
        <end position="833"/>
    </location>
</feature>
<evidence type="ECO:0000256" key="1">
    <source>
        <dbReference type="ARBA" id="ARBA00022553"/>
    </source>
</evidence>
<keyword evidence="2" id="KW-0902">Two-component regulatory system</keyword>
<feature type="region of interest" description="Disordered" evidence="5">
    <location>
        <begin position="520"/>
        <end position="585"/>
    </location>
</feature>
<dbReference type="InterPro" id="IPR011006">
    <property type="entry name" value="CheY-like_superfamily"/>
</dbReference>
<dbReference type="RefSeq" id="XP_064712273.1">
    <property type="nucleotide sequence ID" value="XM_064844413.1"/>
</dbReference>
<evidence type="ECO:0000256" key="6">
    <source>
        <dbReference type="SAM" id="SignalP"/>
    </source>
</evidence>
<feature type="signal peptide" evidence="6">
    <location>
        <begin position="1"/>
        <end position="32"/>
    </location>
</feature>
<dbReference type="Gene3D" id="3.40.50.2300">
    <property type="match status" value="1"/>
</dbReference>
<feature type="modified residue" description="4-aspartylphosphate" evidence="4">
    <location>
        <position position="645"/>
    </location>
</feature>
<evidence type="ECO:0000313" key="9">
    <source>
        <dbReference type="Proteomes" id="UP001358417"/>
    </source>
</evidence>
<dbReference type="CDD" id="cd17546">
    <property type="entry name" value="REC_hyHK_CKI1_RcsC-like"/>
    <property type="match status" value="1"/>
</dbReference>
<feature type="compositionally biased region" description="Basic and acidic residues" evidence="5">
    <location>
        <begin position="117"/>
        <end position="140"/>
    </location>
</feature>
<keyword evidence="6" id="KW-0732">Signal</keyword>
<feature type="region of interest" description="Disordered" evidence="5">
    <location>
        <begin position="41"/>
        <end position="144"/>
    </location>
</feature>
<dbReference type="InterPro" id="IPR001789">
    <property type="entry name" value="Sig_transdc_resp-reg_receiver"/>
</dbReference>
<accession>A0AAV9NRK4</accession>
<feature type="compositionally biased region" description="Basic and acidic residues" evidence="5">
    <location>
        <begin position="63"/>
        <end position="77"/>
    </location>
</feature>
<dbReference type="AlphaFoldDB" id="A0AAV9NRK4"/>
<organism evidence="8 9">
    <name type="scientific">Exophiala bonariae</name>
    <dbReference type="NCBI Taxonomy" id="1690606"/>
    <lineage>
        <taxon>Eukaryota</taxon>
        <taxon>Fungi</taxon>
        <taxon>Dikarya</taxon>
        <taxon>Ascomycota</taxon>
        <taxon>Pezizomycotina</taxon>
        <taxon>Eurotiomycetes</taxon>
        <taxon>Chaetothyriomycetidae</taxon>
        <taxon>Chaetothyriales</taxon>
        <taxon>Herpotrichiellaceae</taxon>
        <taxon>Exophiala</taxon>
    </lineage>
</organism>
<evidence type="ECO:0000256" key="4">
    <source>
        <dbReference type="PROSITE-ProRule" id="PRU00169"/>
    </source>
</evidence>
<dbReference type="EMBL" id="JAVRRD010000001">
    <property type="protein sequence ID" value="KAK5064949.1"/>
    <property type="molecule type" value="Genomic_DNA"/>
</dbReference>
<keyword evidence="1 4" id="KW-0597">Phosphoprotein</keyword>
<dbReference type="SUPFAM" id="SSF52172">
    <property type="entry name" value="CheY-like"/>
    <property type="match status" value="1"/>
</dbReference>
<comment type="caution">
    <text evidence="8">The sequence shown here is derived from an EMBL/GenBank/DDBJ whole genome shotgun (WGS) entry which is preliminary data.</text>
</comment>
<dbReference type="Proteomes" id="UP001358417">
    <property type="component" value="Unassembled WGS sequence"/>
</dbReference>
<keyword evidence="9" id="KW-1185">Reference proteome</keyword>
<feature type="compositionally biased region" description="Low complexity" evidence="5">
    <location>
        <begin position="229"/>
        <end position="248"/>
    </location>
</feature>
<feature type="compositionally biased region" description="Basic residues" evidence="5">
    <location>
        <begin position="104"/>
        <end position="114"/>
    </location>
</feature>
<evidence type="ECO:0000256" key="2">
    <source>
        <dbReference type="ARBA" id="ARBA00023012"/>
    </source>
</evidence>
<dbReference type="GeneID" id="89969005"/>
<feature type="compositionally biased region" description="Low complexity" evidence="5">
    <location>
        <begin position="261"/>
        <end position="275"/>
    </location>
</feature>
<feature type="region of interest" description="Disordered" evidence="5">
    <location>
        <begin position="470"/>
        <end position="508"/>
    </location>
</feature>
<name>A0AAV9NRK4_9EURO</name>